<dbReference type="AlphaFoldDB" id="A0A916UPT0"/>
<dbReference type="SUPFAM" id="SSF56801">
    <property type="entry name" value="Acetyl-CoA synthetase-like"/>
    <property type="match status" value="1"/>
</dbReference>
<keyword evidence="3" id="KW-0436">Ligase</keyword>
<keyword evidence="4" id="KW-1185">Reference proteome</keyword>
<comment type="caution">
    <text evidence="3">The sequence shown here is derived from an EMBL/GenBank/DDBJ whole genome shotgun (WGS) entry which is preliminary data.</text>
</comment>
<dbReference type="InterPro" id="IPR045851">
    <property type="entry name" value="AMP-bd_C_sf"/>
</dbReference>
<dbReference type="InterPro" id="IPR042099">
    <property type="entry name" value="ANL_N_sf"/>
</dbReference>
<dbReference type="Gene3D" id="3.40.50.12780">
    <property type="entry name" value="N-terminal domain of ligase-like"/>
    <property type="match status" value="1"/>
</dbReference>
<dbReference type="InterPro" id="IPR020845">
    <property type="entry name" value="AMP-binding_CS"/>
</dbReference>
<proteinExistence type="predicted"/>
<accession>A0A916UPT0</accession>
<dbReference type="EMBL" id="BMGG01000008">
    <property type="protein sequence ID" value="GGC82291.1"/>
    <property type="molecule type" value="Genomic_DNA"/>
</dbReference>
<dbReference type="GO" id="GO:0016878">
    <property type="term" value="F:acid-thiol ligase activity"/>
    <property type="evidence" value="ECO:0007669"/>
    <property type="project" value="UniProtKB-ARBA"/>
</dbReference>
<dbReference type="PROSITE" id="PS00455">
    <property type="entry name" value="AMP_BINDING"/>
    <property type="match status" value="1"/>
</dbReference>
<name>A0A916UPT0_9HYPH</name>
<dbReference type="InterPro" id="IPR000873">
    <property type="entry name" value="AMP-dep_synth/lig_dom"/>
</dbReference>
<evidence type="ECO:0000313" key="3">
    <source>
        <dbReference type="EMBL" id="GGC82291.1"/>
    </source>
</evidence>
<dbReference type="PANTHER" id="PTHR43767:SF1">
    <property type="entry name" value="NONRIBOSOMAL PEPTIDE SYNTHASE PES1 (EUROFUNG)-RELATED"/>
    <property type="match status" value="1"/>
</dbReference>
<evidence type="ECO:0000313" key="4">
    <source>
        <dbReference type="Proteomes" id="UP000637002"/>
    </source>
</evidence>
<evidence type="ECO:0000259" key="2">
    <source>
        <dbReference type="Pfam" id="PF13193"/>
    </source>
</evidence>
<reference evidence="3" key="1">
    <citation type="journal article" date="2014" name="Int. J. Syst. Evol. Microbiol.">
        <title>Complete genome sequence of Corynebacterium casei LMG S-19264T (=DSM 44701T), isolated from a smear-ripened cheese.</title>
        <authorList>
            <consortium name="US DOE Joint Genome Institute (JGI-PGF)"/>
            <person name="Walter F."/>
            <person name="Albersmeier A."/>
            <person name="Kalinowski J."/>
            <person name="Ruckert C."/>
        </authorList>
    </citation>
    <scope>NUCLEOTIDE SEQUENCE</scope>
    <source>
        <strain evidence="3">CGMCC 1.12919</strain>
    </source>
</reference>
<evidence type="ECO:0000259" key="1">
    <source>
        <dbReference type="Pfam" id="PF00501"/>
    </source>
</evidence>
<reference evidence="3" key="2">
    <citation type="submission" date="2020-09" db="EMBL/GenBank/DDBJ databases">
        <authorList>
            <person name="Sun Q."/>
            <person name="Zhou Y."/>
        </authorList>
    </citation>
    <scope>NUCLEOTIDE SEQUENCE</scope>
    <source>
        <strain evidence="3">CGMCC 1.12919</strain>
    </source>
</reference>
<dbReference type="Pfam" id="PF00501">
    <property type="entry name" value="AMP-binding"/>
    <property type="match status" value="1"/>
</dbReference>
<dbReference type="InterPro" id="IPR050237">
    <property type="entry name" value="ATP-dep_AMP-bd_enzyme"/>
</dbReference>
<dbReference type="RefSeq" id="WP_188611428.1">
    <property type="nucleotide sequence ID" value="NZ_BMGG01000008.1"/>
</dbReference>
<feature type="domain" description="AMP-dependent synthetase/ligase" evidence="1">
    <location>
        <begin position="33"/>
        <end position="388"/>
    </location>
</feature>
<organism evidence="3 4">
    <name type="scientific">Chelatococcus reniformis</name>
    <dbReference type="NCBI Taxonomy" id="1494448"/>
    <lineage>
        <taxon>Bacteria</taxon>
        <taxon>Pseudomonadati</taxon>
        <taxon>Pseudomonadota</taxon>
        <taxon>Alphaproteobacteria</taxon>
        <taxon>Hyphomicrobiales</taxon>
        <taxon>Chelatococcaceae</taxon>
        <taxon>Chelatococcus</taxon>
    </lineage>
</organism>
<dbReference type="PANTHER" id="PTHR43767">
    <property type="entry name" value="LONG-CHAIN-FATTY-ACID--COA LIGASE"/>
    <property type="match status" value="1"/>
</dbReference>
<sequence length="525" mass="56878">MLFPATRRETRYGERIVRCFSDRPANMNDVFVSAAQRAPDRVALVCGDLRVTYRELDAKVERIARNLVHAGLKKGDRLALLLGNGVEFVYAMLAATRAGLISVPMNIRQKLPEVEFVLKQCGTSGIIYDAEYEANVPTRETVPTLRHIYAVGEGRGKSFTSLYADSEPAPFPGVTEEDTFCLLYTSGTTGKPKGAMLTHVSTIHSLLHYQGGFELADGATALLAVPASHVTGLVGIILTAIRVAGTTVIQRDFKARQFIELASQEKINFTIAVPAIYNLLLLDPDFTTFDLSAWRVAGFGGAPMPRATIERLANAVPNLILCNVYGSTETSSPVTMMPLGDINKAPNSVGKVLPCADIIVVDDEGREVPPGQSGELLIGGAVVVPSYWDNPAGAKAGFAMGYWVSGDIGSKDAEGFVYVFDRKKDMINRAGFKVYCIEVESTLAQIPGLVESAVVGKPDPVLGERVHAFLYGERTLGNETAIKQFCSERLSDYKVPDSVTFLKEPLPRNANGKVIKSELRALIAD</sequence>
<dbReference type="Gene3D" id="3.30.300.30">
    <property type="match status" value="1"/>
</dbReference>
<dbReference type="Pfam" id="PF13193">
    <property type="entry name" value="AMP-binding_C"/>
    <property type="match status" value="1"/>
</dbReference>
<gene>
    <name evidence="3" type="ORF">GCM10010994_45270</name>
</gene>
<dbReference type="Proteomes" id="UP000637002">
    <property type="component" value="Unassembled WGS sequence"/>
</dbReference>
<protein>
    <submittedName>
        <fullName evidence="3">O-succinylbenzoic acid--CoA ligase</fullName>
    </submittedName>
</protein>
<dbReference type="InterPro" id="IPR025110">
    <property type="entry name" value="AMP-bd_C"/>
</dbReference>
<feature type="domain" description="AMP-binding enzyme C-terminal" evidence="2">
    <location>
        <begin position="438"/>
        <end position="513"/>
    </location>
</feature>